<comment type="caution">
    <text evidence="1">The sequence shown here is derived from an EMBL/GenBank/DDBJ whole genome shotgun (WGS) entry which is preliminary data.</text>
</comment>
<evidence type="ECO:0000313" key="1">
    <source>
        <dbReference type="EMBL" id="KAK8480913.1"/>
    </source>
</evidence>
<dbReference type="EMBL" id="JBBPBN010000969">
    <property type="protein sequence ID" value="KAK8480913.1"/>
    <property type="molecule type" value="Genomic_DNA"/>
</dbReference>
<gene>
    <name evidence="1" type="ORF">V6N11_048123</name>
</gene>
<dbReference type="Proteomes" id="UP001396334">
    <property type="component" value="Unassembled WGS sequence"/>
</dbReference>
<evidence type="ECO:0000313" key="2">
    <source>
        <dbReference type="Proteomes" id="UP001396334"/>
    </source>
</evidence>
<organism evidence="1 2">
    <name type="scientific">Hibiscus sabdariffa</name>
    <name type="common">roselle</name>
    <dbReference type="NCBI Taxonomy" id="183260"/>
    <lineage>
        <taxon>Eukaryota</taxon>
        <taxon>Viridiplantae</taxon>
        <taxon>Streptophyta</taxon>
        <taxon>Embryophyta</taxon>
        <taxon>Tracheophyta</taxon>
        <taxon>Spermatophyta</taxon>
        <taxon>Magnoliopsida</taxon>
        <taxon>eudicotyledons</taxon>
        <taxon>Gunneridae</taxon>
        <taxon>Pentapetalae</taxon>
        <taxon>rosids</taxon>
        <taxon>malvids</taxon>
        <taxon>Malvales</taxon>
        <taxon>Malvaceae</taxon>
        <taxon>Malvoideae</taxon>
        <taxon>Hibiscus</taxon>
    </lineage>
</organism>
<keyword evidence="2" id="KW-1185">Reference proteome</keyword>
<protein>
    <submittedName>
        <fullName evidence="1">Uncharacterized protein</fullName>
    </submittedName>
</protein>
<sequence>MSISFWGIGGSLGLKPNREKRKEERLTLQLSRSLVAGDLPDESQCHGSVASIWDFLVPLIEDWLKGEKGRKGQPCWQFQFTDWLIGTVGMAVSRMSDGSGLVFWHARPFGGESDSRMRRRRPS</sequence>
<accession>A0ABR1ZK20</accession>
<reference evidence="1 2" key="1">
    <citation type="journal article" date="2024" name="G3 (Bethesda)">
        <title>Genome assembly of Hibiscus sabdariffa L. provides insights into metabolisms of medicinal natural products.</title>
        <authorList>
            <person name="Kim T."/>
        </authorList>
    </citation>
    <scope>NUCLEOTIDE SEQUENCE [LARGE SCALE GENOMIC DNA]</scope>
    <source>
        <strain evidence="1">TK-2024</strain>
        <tissue evidence="1">Old leaves</tissue>
    </source>
</reference>
<name>A0ABR1ZK20_9ROSI</name>
<proteinExistence type="predicted"/>